<feature type="transmembrane region" description="Helical" evidence="14">
    <location>
        <begin position="50"/>
        <end position="74"/>
    </location>
</feature>
<dbReference type="EC" id="2.7.13.3" evidence="3"/>
<dbReference type="InterPro" id="IPR036890">
    <property type="entry name" value="HATPase_C_sf"/>
</dbReference>
<evidence type="ECO:0000256" key="1">
    <source>
        <dbReference type="ARBA" id="ARBA00000085"/>
    </source>
</evidence>
<evidence type="ECO:0000313" key="16">
    <source>
        <dbReference type="EMBL" id="MYZ47606.1"/>
    </source>
</evidence>
<dbReference type="InterPro" id="IPR036097">
    <property type="entry name" value="HisK_dim/P_sf"/>
</dbReference>
<proteinExistence type="predicted"/>
<evidence type="ECO:0000256" key="10">
    <source>
        <dbReference type="ARBA" id="ARBA00023012"/>
    </source>
</evidence>
<dbReference type="SMART" id="SM00387">
    <property type="entry name" value="HATPase_c"/>
    <property type="match status" value="1"/>
</dbReference>
<evidence type="ECO:0000256" key="9">
    <source>
        <dbReference type="ARBA" id="ARBA00022840"/>
    </source>
</evidence>
<dbReference type="InterPro" id="IPR000014">
    <property type="entry name" value="PAS"/>
</dbReference>
<dbReference type="OrthoDB" id="9797304at2"/>
<evidence type="ECO:0000313" key="17">
    <source>
        <dbReference type="Proteomes" id="UP000773614"/>
    </source>
</evidence>
<accession>A0A964T338</accession>
<reference evidence="16" key="1">
    <citation type="submission" date="2019-03" db="EMBL/GenBank/DDBJ databases">
        <title>Afifella sp. nov., isolated from activated sludge.</title>
        <authorList>
            <person name="Li Q."/>
            <person name="Liu Y."/>
        </authorList>
    </citation>
    <scope>NUCLEOTIDE SEQUENCE</scope>
    <source>
        <strain evidence="16">L72</strain>
    </source>
</reference>
<organism evidence="16 17">
    <name type="scientific">Propylenella binzhouense</name>
    <dbReference type="NCBI Taxonomy" id="2555902"/>
    <lineage>
        <taxon>Bacteria</taxon>
        <taxon>Pseudomonadati</taxon>
        <taxon>Pseudomonadota</taxon>
        <taxon>Alphaproteobacteria</taxon>
        <taxon>Hyphomicrobiales</taxon>
        <taxon>Propylenellaceae</taxon>
        <taxon>Propylenella</taxon>
    </lineage>
</organism>
<dbReference type="EMBL" id="SPKJ01000018">
    <property type="protein sequence ID" value="MYZ47606.1"/>
    <property type="molecule type" value="Genomic_DNA"/>
</dbReference>
<keyword evidence="7" id="KW-0547">Nucleotide-binding</keyword>
<feature type="domain" description="Histidine kinase" evidence="15">
    <location>
        <begin position="604"/>
        <end position="821"/>
    </location>
</feature>
<evidence type="ECO:0000256" key="5">
    <source>
        <dbReference type="ARBA" id="ARBA00022553"/>
    </source>
</evidence>
<dbReference type="CDD" id="cd00082">
    <property type="entry name" value="HisKA"/>
    <property type="match status" value="1"/>
</dbReference>
<dbReference type="SMART" id="SM00091">
    <property type="entry name" value="PAS"/>
    <property type="match status" value="3"/>
</dbReference>
<evidence type="ECO:0000256" key="11">
    <source>
        <dbReference type="ARBA" id="ARBA00023136"/>
    </source>
</evidence>
<dbReference type="Gene3D" id="3.30.450.20">
    <property type="entry name" value="PAS domain"/>
    <property type="match status" value="2"/>
</dbReference>
<evidence type="ECO:0000256" key="2">
    <source>
        <dbReference type="ARBA" id="ARBA00004236"/>
    </source>
</evidence>
<keyword evidence="10" id="KW-0902">Two-component regulatory system</keyword>
<comment type="catalytic activity">
    <reaction evidence="1">
        <text>ATP + protein L-histidine = ADP + protein N-phospho-L-histidine.</text>
        <dbReference type="EC" id="2.7.13.3"/>
    </reaction>
</comment>
<dbReference type="SUPFAM" id="SSF55785">
    <property type="entry name" value="PYP-like sensor domain (PAS domain)"/>
    <property type="match status" value="2"/>
</dbReference>
<dbReference type="GO" id="GO:0005886">
    <property type="term" value="C:plasma membrane"/>
    <property type="evidence" value="ECO:0007669"/>
    <property type="project" value="UniProtKB-SubCell"/>
</dbReference>
<dbReference type="PROSITE" id="PS50109">
    <property type="entry name" value="HIS_KIN"/>
    <property type="match status" value="1"/>
</dbReference>
<dbReference type="Proteomes" id="UP000773614">
    <property type="component" value="Unassembled WGS sequence"/>
</dbReference>
<keyword evidence="9" id="KW-0067">ATP-binding</keyword>
<keyword evidence="17" id="KW-1185">Reference proteome</keyword>
<dbReference type="SUPFAM" id="SSF47384">
    <property type="entry name" value="Homodimeric domain of signal transducing histidine kinase"/>
    <property type="match status" value="1"/>
</dbReference>
<dbReference type="PRINTS" id="PR00344">
    <property type="entry name" value="BCTRLSENSOR"/>
</dbReference>
<dbReference type="SMART" id="SM00388">
    <property type="entry name" value="HisKA"/>
    <property type="match status" value="1"/>
</dbReference>
<evidence type="ECO:0000256" key="3">
    <source>
        <dbReference type="ARBA" id="ARBA00012438"/>
    </source>
</evidence>
<dbReference type="AlphaFoldDB" id="A0A964T338"/>
<keyword evidence="8 16" id="KW-0418">Kinase</keyword>
<evidence type="ECO:0000256" key="12">
    <source>
        <dbReference type="SAM" id="Coils"/>
    </source>
</evidence>
<dbReference type="InterPro" id="IPR005467">
    <property type="entry name" value="His_kinase_dom"/>
</dbReference>
<dbReference type="InterPro" id="IPR004358">
    <property type="entry name" value="Sig_transdc_His_kin-like_C"/>
</dbReference>
<evidence type="ECO:0000256" key="13">
    <source>
        <dbReference type="SAM" id="MobiDB-lite"/>
    </source>
</evidence>
<keyword evidence="5" id="KW-0597">Phosphoprotein</keyword>
<dbReference type="InterPro" id="IPR003594">
    <property type="entry name" value="HATPase_dom"/>
</dbReference>
<dbReference type="InterPro" id="IPR035965">
    <property type="entry name" value="PAS-like_dom_sf"/>
</dbReference>
<name>A0A964T338_9HYPH</name>
<dbReference type="SUPFAM" id="SSF55874">
    <property type="entry name" value="ATPase domain of HSP90 chaperone/DNA topoisomerase II/histidine kinase"/>
    <property type="match status" value="1"/>
</dbReference>
<dbReference type="Pfam" id="PF12860">
    <property type="entry name" value="PAS_7"/>
    <property type="match status" value="2"/>
</dbReference>
<dbReference type="PANTHER" id="PTHR43047:SF72">
    <property type="entry name" value="OSMOSENSING HISTIDINE PROTEIN KINASE SLN1"/>
    <property type="match status" value="1"/>
</dbReference>
<protein>
    <recommendedName>
        <fullName evidence="3">histidine kinase</fullName>
        <ecNumber evidence="3">2.7.13.3</ecNumber>
    </recommendedName>
</protein>
<comment type="caution">
    <text evidence="16">The sequence shown here is derived from an EMBL/GenBank/DDBJ whole genome shotgun (WGS) entry which is preliminary data.</text>
</comment>
<dbReference type="InterPro" id="IPR003661">
    <property type="entry name" value="HisK_dim/P_dom"/>
</dbReference>
<dbReference type="RefSeq" id="WP_161139957.1">
    <property type="nucleotide sequence ID" value="NZ_SPKJ01000018.1"/>
</dbReference>
<dbReference type="GO" id="GO:0009927">
    <property type="term" value="F:histidine phosphotransfer kinase activity"/>
    <property type="evidence" value="ECO:0007669"/>
    <property type="project" value="TreeGrafter"/>
</dbReference>
<keyword evidence="14" id="KW-0812">Transmembrane</keyword>
<keyword evidence="14" id="KW-1133">Transmembrane helix</keyword>
<sequence length="829" mass="91035">MAARTTDGKPGARRRLWRPGTGAGLGAAAAVLGTSEPVLALAATPPETTAFADVLWLAVTIGSVAAAGMAFSLLSRSRGQERLAGAEERIRQLSARLDRAEVLLAADDQKTVVWDSSTASPEVLGSLPERVGAPFDRAEFLAISRWLEPESARQLEEAVQKLRRYGEGFQMAARSNTGAVLEVSGRTSGKRSILRFRELTGERRTFAELKEQAAIIIKEVTALRTLADALPFPLWRRNRVGRLVWVNPAYVSAVEAAGAEAVVGSGIELLPTRARDGVREAHRAARSYNDSVTAIVAGERRRLQVYDILIDDGSIGCALDLSEVDVAKDELRRVTESNARTLDHLAAGIASFDSQGRLLFYNEAYRALWGFAAKWLDSKPEESAILDHLRAERKLPEQANYREWRTKHLAAYQAIEPREDWWHLPDGRTLRMVATPNAEGGITYIFENVTQQLSLESRVNALSQLQGETLDHLTEGVAVFGTDGRLRLFNPVFAEIWRLSPAQLDAEPHIGEIIRDCSAIYSDEPTWEAIRIAVTDLEHGEPVSGRMQRPDDSVIDFATVALPEGMTMLTFVDVTDTARVQRALKERNEALEAADRLKTEFIHHVSYELRSPLTSIIGFAEMISNEAVGSLNERQREYMDHISSSSSALLAIINDILDLATVDAGIMALDLGEVDIRGVAEAAVEGLRDRIAEQKITLDIEIPERIGKFLADEQRVRQILFNLVSNAIRFSNAGGRVEVKAERRGRWVVYTVRDEGVGIPSDLLATIFRPFEAHGTSGHRHGAGLGLSVVKSLVELHHGSIDVKSEEGKGTTVVVRLPEVTEVAADAAE</sequence>
<dbReference type="Gene3D" id="1.10.287.130">
    <property type="match status" value="1"/>
</dbReference>
<gene>
    <name evidence="16" type="ORF">E4O86_07760</name>
</gene>
<feature type="coiled-coil region" evidence="12">
    <location>
        <begin position="76"/>
        <end position="110"/>
    </location>
</feature>
<dbReference type="Gene3D" id="3.30.565.10">
    <property type="entry name" value="Histidine kinase-like ATPase, C-terminal domain"/>
    <property type="match status" value="1"/>
</dbReference>
<dbReference type="GO" id="GO:0000155">
    <property type="term" value="F:phosphorelay sensor kinase activity"/>
    <property type="evidence" value="ECO:0007669"/>
    <property type="project" value="InterPro"/>
</dbReference>
<evidence type="ECO:0000256" key="14">
    <source>
        <dbReference type="SAM" id="Phobius"/>
    </source>
</evidence>
<evidence type="ECO:0000256" key="8">
    <source>
        <dbReference type="ARBA" id="ARBA00022777"/>
    </source>
</evidence>
<dbReference type="FunFam" id="3.30.565.10:FF:000023">
    <property type="entry name" value="PAS domain-containing sensor histidine kinase"/>
    <property type="match status" value="1"/>
</dbReference>
<keyword evidence="11 14" id="KW-0472">Membrane</keyword>
<keyword evidence="4" id="KW-1003">Cell membrane</keyword>
<feature type="region of interest" description="Disordered" evidence="13">
    <location>
        <begin position="1"/>
        <end position="20"/>
    </location>
</feature>
<dbReference type="CDD" id="cd00075">
    <property type="entry name" value="HATPase"/>
    <property type="match status" value="1"/>
</dbReference>
<evidence type="ECO:0000256" key="6">
    <source>
        <dbReference type="ARBA" id="ARBA00022679"/>
    </source>
</evidence>
<dbReference type="GO" id="GO:0005524">
    <property type="term" value="F:ATP binding"/>
    <property type="evidence" value="ECO:0007669"/>
    <property type="project" value="UniProtKB-KW"/>
</dbReference>
<dbReference type="Pfam" id="PF02518">
    <property type="entry name" value="HATPase_c"/>
    <property type="match status" value="1"/>
</dbReference>
<keyword evidence="12" id="KW-0175">Coiled coil</keyword>
<evidence type="ECO:0000256" key="4">
    <source>
        <dbReference type="ARBA" id="ARBA00022475"/>
    </source>
</evidence>
<evidence type="ECO:0000259" key="15">
    <source>
        <dbReference type="PROSITE" id="PS50109"/>
    </source>
</evidence>
<dbReference type="Pfam" id="PF00512">
    <property type="entry name" value="HisKA"/>
    <property type="match status" value="1"/>
</dbReference>
<evidence type="ECO:0000256" key="7">
    <source>
        <dbReference type="ARBA" id="ARBA00022741"/>
    </source>
</evidence>
<comment type="subcellular location">
    <subcellularLocation>
        <location evidence="2">Cell membrane</location>
    </subcellularLocation>
</comment>
<keyword evidence="6" id="KW-0808">Transferase</keyword>
<dbReference type="PANTHER" id="PTHR43047">
    <property type="entry name" value="TWO-COMPONENT HISTIDINE PROTEIN KINASE"/>
    <property type="match status" value="1"/>
</dbReference>